<dbReference type="Proteomes" id="UP000245423">
    <property type="component" value="Chromosome 1"/>
</dbReference>
<dbReference type="InterPro" id="IPR000192">
    <property type="entry name" value="Aminotrans_V_dom"/>
</dbReference>
<proteinExistence type="predicted"/>
<dbReference type="EMBL" id="LT669839">
    <property type="protein sequence ID" value="SHD76406.1"/>
    <property type="molecule type" value="Genomic_DNA"/>
</dbReference>
<evidence type="ECO:0000313" key="4">
    <source>
        <dbReference type="Proteomes" id="UP000245423"/>
    </source>
</evidence>
<dbReference type="GO" id="GO:0003961">
    <property type="term" value="F:O-acetylhomoserine aminocarboxypropyltransferase activity"/>
    <property type="evidence" value="ECO:0007669"/>
    <property type="project" value="TreeGrafter"/>
</dbReference>
<evidence type="ECO:0000259" key="2">
    <source>
        <dbReference type="Pfam" id="PF22475"/>
    </source>
</evidence>
<organism evidence="3 4">
    <name type="scientific">[Clostridium] ultunense Esp</name>
    <dbReference type="NCBI Taxonomy" id="1288971"/>
    <lineage>
        <taxon>Bacteria</taxon>
        <taxon>Bacillati</taxon>
        <taxon>Bacillota</taxon>
        <taxon>Tissierellia</taxon>
        <taxon>Tissierellales</taxon>
        <taxon>Tepidimicrobiaceae</taxon>
        <taxon>Schnuerera</taxon>
    </lineage>
</organism>
<dbReference type="Gene3D" id="3.40.640.10">
    <property type="entry name" value="Type I PLP-dependent aspartate aminotransferase-like (Major domain)"/>
    <property type="match status" value="1"/>
</dbReference>
<evidence type="ECO:0000313" key="3">
    <source>
        <dbReference type="EMBL" id="SHD76406.1"/>
    </source>
</evidence>
<dbReference type="GO" id="GO:0005737">
    <property type="term" value="C:cytoplasm"/>
    <property type="evidence" value="ECO:0007669"/>
    <property type="project" value="TreeGrafter"/>
</dbReference>
<gene>
    <name evidence="3" type="primary">yhfS</name>
    <name evidence="3" type="ORF">CUESP1_1031</name>
</gene>
<feature type="domain" description="YhfS-like C-terminal" evidence="2">
    <location>
        <begin position="255"/>
        <end position="355"/>
    </location>
</feature>
<dbReference type="Pfam" id="PF22475">
    <property type="entry name" value="YhfS-like_C"/>
    <property type="match status" value="1"/>
</dbReference>
<dbReference type="AlphaFoldDB" id="M1ZHU1"/>
<feature type="domain" description="Aminotransferase class V" evidence="1">
    <location>
        <begin position="52"/>
        <end position="225"/>
    </location>
</feature>
<dbReference type="HOGENOM" id="CLU_766715_0_0_9"/>
<evidence type="ECO:0008006" key="5">
    <source>
        <dbReference type="Google" id="ProtNLM"/>
    </source>
</evidence>
<dbReference type="InterPro" id="IPR006235">
    <property type="entry name" value="OAc-hSer/O-AcSer_sulfhydrylase"/>
</dbReference>
<dbReference type="Gene3D" id="3.90.1150.130">
    <property type="match status" value="1"/>
</dbReference>
<dbReference type="OrthoDB" id="9787096at2"/>
<dbReference type="RefSeq" id="WP_005583157.1">
    <property type="nucleotide sequence ID" value="NZ_LT669839.1"/>
</dbReference>
<dbReference type="InterPro" id="IPR054718">
    <property type="entry name" value="YhfS-like_C"/>
</dbReference>
<evidence type="ECO:0000259" key="1">
    <source>
        <dbReference type="Pfam" id="PF00266"/>
    </source>
</evidence>
<dbReference type="SUPFAM" id="SSF53383">
    <property type="entry name" value="PLP-dependent transferases"/>
    <property type="match status" value="1"/>
</dbReference>
<dbReference type="PANTHER" id="PTHR43797:SF2">
    <property type="entry name" value="HOMOCYSTEINE_CYSTEINE SYNTHASE"/>
    <property type="match status" value="1"/>
</dbReference>
<accession>M1ZHU1</accession>
<dbReference type="GO" id="GO:0071269">
    <property type="term" value="P:L-homocysteine biosynthetic process"/>
    <property type="evidence" value="ECO:0007669"/>
    <property type="project" value="TreeGrafter"/>
</dbReference>
<dbReference type="GO" id="GO:0006535">
    <property type="term" value="P:cysteine biosynthetic process from serine"/>
    <property type="evidence" value="ECO:0007669"/>
    <property type="project" value="TreeGrafter"/>
</dbReference>
<reference evidence="3 4" key="1">
    <citation type="submission" date="2016-11" db="EMBL/GenBank/DDBJ databases">
        <authorList>
            <person name="Manzoor S."/>
        </authorList>
    </citation>
    <scope>NUCLEOTIDE SEQUENCE [LARGE SCALE GENOMIC DNA]</scope>
    <source>
        <strain evidence="3">Clostridium ultunense strain Esp</strain>
    </source>
</reference>
<sequence>MKVYPIETMDIEKAKEFQFRLVDIIHRHFRGDEFLNAGDYGVVPGIGKPTYTEKVEKVIADFFHGEACILVRGAGTGAIRNVINAKVKPNDKILIHDAPIYPTTKVIIESMGLEPVKVDFNIMDDFNEKTIKEVEFCLIQHSRQRIDDRYNLEETIKRLKQINKNLYILIDDNYVVMKAEKIGIQSGGDISAFSLFKLLGPQGIGCVVGDKKTIDRIKDMNYSGGSQVQGYEAMDALRSLVYAPVMLAIQKQVGDEVVSRINKGEVKGVKSAFIANAQSRVILVEFEAPIAKKVLEYTNILGGAPYPVGAESRYEVTGMFYRVSGTFLAHNPKLEDYMIRINPMRSGADTIIRVLKEAVNKVLI</sequence>
<dbReference type="InterPro" id="IPR015424">
    <property type="entry name" value="PyrdxlP-dep_Trfase"/>
</dbReference>
<keyword evidence="4" id="KW-1185">Reference proteome</keyword>
<dbReference type="GO" id="GO:0004124">
    <property type="term" value="F:cysteine synthase activity"/>
    <property type="evidence" value="ECO:0007669"/>
    <property type="project" value="TreeGrafter"/>
</dbReference>
<protein>
    <recommendedName>
        <fullName evidence="5">Aminotransferase class V domain-containing protein</fullName>
    </recommendedName>
</protein>
<dbReference type="InterPro" id="IPR015421">
    <property type="entry name" value="PyrdxlP-dep_Trfase_major"/>
</dbReference>
<dbReference type="PANTHER" id="PTHR43797">
    <property type="entry name" value="HOMOCYSTEINE/CYSTEINE SYNTHASE"/>
    <property type="match status" value="1"/>
</dbReference>
<name>M1ZHU1_9FIRM</name>
<dbReference type="Pfam" id="PF00266">
    <property type="entry name" value="Aminotran_5"/>
    <property type="match status" value="1"/>
</dbReference>